<protein>
    <submittedName>
        <fullName evidence="6">Integrase</fullName>
    </submittedName>
</protein>
<evidence type="ECO:0000256" key="1">
    <source>
        <dbReference type="ARBA" id="ARBA00008857"/>
    </source>
</evidence>
<evidence type="ECO:0000259" key="5">
    <source>
        <dbReference type="PROSITE" id="PS51898"/>
    </source>
</evidence>
<dbReference type="GO" id="GO:0003677">
    <property type="term" value="F:DNA binding"/>
    <property type="evidence" value="ECO:0007669"/>
    <property type="project" value="UniProtKB-KW"/>
</dbReference>
<dbReference type="InterPro" id="IPR011010">
    <property type="entry name" value="DNA_brk_join_enz"/>
</dbReference>
<dbReference type="InterPro" id="IPR013762">
    <property type="entry name" value="Integrase-like_cat_sf"/>
</dbReference>
<keyword evidence="2" id="KW-0229">DNA integration</keyword>
<dbReference type="SUPFAM" id="SSF56349">
    <property type="entry name" value="DNA breaking-rejoining enzymes"/>
    <property type="match status" value="1"/>
</dbReference>
<sequence>MALTDTKLKSLTTRSNTWQVADGNGLFIEILPTGRKVWRLRYRFLGKQEKATLGEYPAFTLAEARRWREECRAMIAHGVSPAQKKQQDKTKQKEPTTVEAFSKRWLTDIVERTNRHPRNIVRILDKDIIPVIGKLKIEDLTTAQVQEVIDRIKLRGSDHVALLARNVLKRMLAYAISRGIIFNNPAAAIEARYIAQASSRDVSLTAEEIGILLRGIYTSGMNRRHKLALHLLILCMVRKSELIEATWDEVNFLTAEWRIPAERMKMDKAHIVPLSSQALAMFEELKFLAGSSPYVFPSRNDFRHPISKTTLNAAVRTLDLNVRDFVIHDFRRTASTLLHEQGYNSDWVEKCLAHKIAGVRGVYNRAEYLGQRREMLQAWANFVDAQIEEGRKVIIGRFGKAYKAEDEERK</sequence>
<reference evidence="6 7" key="1">
    <citation type="submission" date="2018-06" db="EMBL/GenBank/DDBJ databases">
        <title>Genomic Encyclopedia of Type Strains, Phase IV (KMG-IV): sequencing the most valuable type-strain genomes for metagenomic binning, comparative biology and taxonomic classification.</title>
        <authorList>
            <person name="Goeker M."/>
        </authorList>
    </citation>
    <scope>NUCLEOTIDE SEQUENCE [LARGE SCALE GENOMIC DNA]</scope>
    <source>
        <strain evidence="6 7">DSM 30166</strain>
    </source>
</reference>
<keyword evidence="4" id="KW-0233">DNA recombination</keyword>
<keyword evidence="7" id="KW-1185">Reference proteome</keyword>
<dbReference type="Pfam" id="PF22022">
    <property type="entry name" value="Phage_int_M"/>
    <property type="match status" value="1"/>
</dbReference>
<comment type="caution">
    <text evidence="6">The sequence shown here is derived from an EMBL/GenBank/DDBJ whole genome shotgun (WGS) entry which is preliminary data.</text>
</comment>
<dbReference type="InterPro" id="IPR038488">
    <property type="entry name" value="Integrase_DNA-bd_sf"/>
</dbReference>
<dbReference type="EMBL" id="QNRY01000008">
    <property type="protein sequence ID" value="RBP64385.1"/>
    <property type="molecule type" value="Genomic_DNA"/>
</dbReference>
<dbReference type="GO" id="GO:0015074">
    <property type="term" value="P:DNA integration"/>
    <property type="evidence" value="ECO:0007669"/>
    <property type="project" value="UniProtKB-KW"/>
</dbReference>
<dbReference type="OrthoDB" id="5589990at2"/>
<evidence type="ECO:0000313" key="6">
    <source>
        <dbReference type="EMBL" id="RBP64385.1"/>
    </source>
</evidence>
<dbReference type="InterPro" id="IPR050808">
    <property type="entry name" value="Phage_Integrase"/>
</dbReference>
<dbReference type="InterPro" id="IPR002104">
    <property type="entry name" value="Integrase_catalytic"/>
</dbReference>
<comment type="similarity">
    <text evidence="1">Belongs to the 'phage' integrase family.</text>
</comment>
<gene>
    <name evidence="6" type="ORF">DES54_10880</name>
</gene>
<dbReference type="CDD" id="cd00801">
    <property type="entry name" value="INT_P4_C"/>
    <property type="match status" value="1"/>
</dbReference>
<dbReference type="GO" id="GO:0006310">
    <property type="term" value="P:DNA recombination"/>
    <property type="evidence" value="ECO:0007669"/>
    <property type="project" value="UniProtKB-KW"/>
</dbReference>
<keyword evidence="3" id="KW-0238">DNA-binding</keyword>
<dbReference type="Gene3D" id="3.30.160.390">
    <property type="entry name" value="Integrase, DNA-binding domain"/>
    <property type="match status" value="1"/>
</dbReference>
<dbReference type="InterPro" id="IPR010998">
    <property type="entry name" value="Integrase_recombinase_N"/>
</dbReference>
<evidence type="ECO:0000256" key="4">
    <source>
        <dbReference type="ARBA" id="ARBA00023172"/>
    </source>
</evidence>
<dbReference type="PANTHER" id="PTHR30629">
    <property type="entry name" value="PROPHAGE INTEGRASE"/>
    <property type="match status" value="1"/>
</dbReference>
<evidence type="ECO:0000256" key="3">
    <source>
        <dbReference type="ARBA" id="ARBA00023125"/>
    </source>
</evidence>
<dbReference type="Pfam" id="PF13356">
    <property type="entry name" value="Arm-DNA-bind_3"/>
    <property type="match status" value="1"/>
</dbReference>
<evidence type="ECO:0000313" key="7">
    <source>
        <dbReference type="Proteomes" id="UP000253046"/>
    </source>
</evidence>
<dbReference type="PANTHER" id="PTHR30629:SF2">
    <property type="entry name" value="PROPHAGE INTEGRASE INTS-RELATED"/>
    <property type="match status" value="1"/>
</dbReference>
<dbReference type="Proteomes" id="UP000253046">
    <property type="component" value="Unassembled WGS sequence"/>
</dbReference>
<dbReference type="PROSITE" id="PS51898">
    <property type="entry name" value="TYR_RECOMBINASE"/>
    <property type="match status" value="1"/>
</dbReference>
<dbReference type="InterPro" id="IPR053876">
    <property type="entry name" value="Phage_int_M"/>
</dbReference>
<dbReference type="RefSeq" id="WP_113865670.1">
    <property type="nucleotide sequence ID" value="NZ_AGJP01000001.1"/>
</dbReference>
<dbReference type="Gene3D" id="1.10.443.10">
    <property type="entry name" value="Intergrase catalytic core"/>
    <property type="match status" value="1"/>
</dbReference>
<proteinExistence type="inferred from homology"/>
<dbReference type="InterPro" id="IPR025166">
    <property type="entry name" value="Integrase_DNA_bind_dom"/>
</dbReference>
<organism evidence="6 7">
    <name type="scientific">Brenneria salicis ATCC 15712 = DSM 30166</name>
    <dbReference type="NCBI Taxonomy" id="714314"/>
    <lineage>
        <taxon>Bacteria</taxon>
        <taxon>Pseudomonadati</taxon>
        <taxon>Pseudomonadota</taxon>
        <taxon>Gammaproteobacteria</taxon>
        <taxon>Enterobacterales</taxon>
        <taxon>Pectobacteriaceae</taxon>
        <taxon>Brenneria</taxon>
    </lineage>
</organism>
<dbReference type="AlphaFoldDB" id="A0A366I8U0"/>
<feature type="domain" description="Tyr recombinase" evidence="5">
    <location>
        <begin position="199"/>
        <end position="376"/>
    </location>
</feature>
<name>A0A366I8U0_9GAMM</name>
<accession>A0A366I8U0</accession>
<evidence type="ECO:0000256" key="2">
    <source>
        <dbReference type="ARBA" id="ARBA00022908"/>
    </source>
</evidence>
<dbReference type="Gene3D" id="1.10.150.130">
    <property type="match status" value="1"/>
</dbReference>
<dbReference type="Pfam" id="PF00589">
    <property type="entry name" value="Phage_integrase"/>
    <property type="match status" value="1"/>
</dbReference>